<dbReference type="EMBL" id="WBUI01000021">
    <property type="protein sequence ID" value="KAB2930405.1"/>
    <property type="molecule type" value="Genomic_DNA"/>
</dbReference>
<keyword evidence="6 10" id="KW-0648">Protein biosynthesis</keyword>
<dbReference type="PROSITE" id="PS00178">
    <property type="entry name" value="AA_TRNA_LIGASE_I"/>
    <property type="match status" value="1"/>
</dbReference>
<protein>
    <recommendedName>
        <fullName evidence="2 9">Tryptophan--tRNA ligase</fullName>
        <ecNumber evidence="2 9">6.1.1.2</ecNumber>
    </recommendedName>
</protein>
<accession>A0A833GYT4</accession>
<evidence type="ECO:0000256" key="5">
    <source>
        <dbReference type="ARBA" id="ARBA00022840"/>
    </source>
</evidence>
<dbReference type="GO" id="GO:0005524">
    <property type="term" value="F:ATP binding"/>
    <property type="evidence" value="ECO:0007669"/>
    <property type="project" value="UniProtKB-KW"/>
</dbReference>
<proteinExistence type="inferred from homology"/>
<dbReference type="Proteomes" id="UP000460298">
    <property type="component" value="Unassembled WGS sequence"/>
</dbReference>
<evidence type="ECO:0000256" key="8">
    <source>
        <dbReference type="ARBA" id="ARBA00049929"/>
    </source>
</evidence>
<dbReference type="PRINTS" id="PR01039">
    <property type="entry name" value="TRNASYNTHTRP"/>
</dbReference>
<comment type="catalytic activity">
    <reaction evidence="8">
        <text>tRNA(Trp) + L-tryptophan + ATP = L-tryptophyl-tRNA(Trp) + AMP + diphosphate + H(+)</text>
        <dbReference type="Rhea" id="RHEA:24080"/>
        <dbReference type="Rhea" id="RHEA-COMP:9671"/>
        <dbReference type="Rhea" id="RHEA-COMP:9705"/>
        <dbReference type="ChEBI" id="CHEBI:15378"/>
        <dbReference type="ChEBI" id="CHEBI:30616"/>
        <dbReference type="ChEBI" id="CHEBI:33019"/>
        <dbReference type="ChEBI" id="CHEBI:57912"/>
        <dbReference type="ChEBI" id="CHEBI:78442"/>
        <dbReference type="ChEBI" id="CHEBI:78535"/>
        <dbReference type="ChEBI" id="CHEBI:456215"/>
        <dbReference type="EC" id="6.1.1.2"/>
    </reaction>
</comment>
<dbReference type="PANTHER" id="PTHR43766">
    <property type="entry name" value="TRYPTOPHAN--TRNA LIGASE, MITOCHONDRIAL"/>
    <property type="match status" value="1"/>
</dbReference>
<dbReference type="InterPro" id="IPR002306">
    <property type="entry name" value="Trp-tRNA-ligase"/>
</dbReference>
<dbReference type="Pfam" id="PF00579">
    <property type="entry name" value="tRNA-synt_1b"/>
    <property type="match status" value="1"/>
</dbReference>
<dbReference type="InterPro" id="IPR002305">
    <property type="entry name" value="aa-tRNA-synth_Ic"/>
</dbReference>
<comment type="caution">
    <text evidence="11">The sequence shown here is derived from an EMBL/GenBank/DDBJ whole genome shotgun (WGS) entry which is preliminary data.</text>
</comment>
<dbReference type="InterPro" id="IPR014729">
    <property type="entry name" value="Rossmann-like_a/b/a_fold"/>
</dbReference>
<dbReference type="GO" id="GO:0006436">
    <property type="term" value="P:tryptophanyl-tRNA aminoacylation"/>
    <property type="evidence" value="ECO:0007669"/>
    <property type="project" value="UniProtKB-UniRule"/>
</dbReference>
<dbReference type="CDD" id="cd00806">
    <property type="entry name" value="TrpRS_core"/>
    <property type="match status" value="1"/>
</dbReference>
<keyword evidence="5 10" id="KW-0067">ATP-binding</keyword>
<dbReference type="AlphaFoldDB" id="A0A833GYT4"/>
<reference evidence="11 12" key="1">
    <citation type="submission" date="2019-10" db="EMBL/GenBank/DDBJ databases">
        <title>Extracellular Electron Transfer in a Candidatus Methanoperedens spp. Enrichment Culture.</title>
        <authorList>
            <person name="Berger S."/>
            <person name="Rangel Shaw D."/>
            <person name="Berben T."/>
            <person name="In 'T Zandt M."/>
            <person name="Frank J."/>
            <person name="Reimann J."/>
            <person name="Jetten M.S.M."/>
            <person name="Welte C.U."/>
        </authorList>
    </citation>
    <scope>NUCLEOTIDE SEQUENCE [LARGE SCALE GENOMIC DNA]</scope>
    <source>
        <strain evidence="11">SB12</strain>
    </source>
</reference>
<dbReference type="SUPFAM" id="SSF52374">
    <property type="entry name" value="Nucleotidylyl transferase"/>
    <property type="match status" value="1"/>
</dbReference>
<dbReference type="PANTHER" id="PTHR43766:SF1">
    <property type="entry name" value="TRYPTOPHAN--TRNA LIGASE, MITOCHONDRIAL"/>
    <property type="match status" value="1"/>
</dbReference>
<dbReference type="GO" id="GO:0005829">
    <property type="term" value="C:cytosol"/>
    <property type="evidence" value="ECO:0007669"/>
    <property type="project" value="TreeGrafter"/>
</dbReference>
<dbReference type="Gene3D" id="1.10.240.10">
    <property type="entry name" value="Tyrosyl-Transfer RNA Synthetase"/>
    <property type="match status" value="1"/>
</dbReference>
<evidence type="ECO:0000313" key="11">
    <source>
        <dbReference type="EMBL" id="KAB2930405.1"/>
    </source>
</evidence>
<organism evidence="11 12">
    <name type="scientific">Leptonema illini</name>
    <dbReference type="NCBI Taxonomy" id="183"/>
    <lineage>
        <taxon>Bacteria</taxon>
        <taxon>Pseudomonadati</taxon>
        <taxon>Spirochaetota</taxon>
        <taxon>Spirochaetia</taxon>
        <taxon>Leptospirales</taxon>
        <taxon>Leptospiraceae</taxon>
        <taxon>Leptonema</taxon>
    </lineage>
</organism>
<dbReference type="InterPro" id="IPR001412">
    <property type="entry name" value="aa-tRNA-synth_I_CS"/>
</dbReference>
<dbReference type="NCBIfam" id="TIGR00233">
    <property type="entry name" value="trpS"/>
    <property type="match status" value="1"/>
</dbReference>
<dbReference type="Gene3D" id="3.40.50.620">
    <property type="entry name" value="HUPs"/>
    <property type="match status" value="1"/>
</dbReference>
<evidence type="ECO:0000256" key="6">
    <source>
        <dbReference type="ARBA" id="ARBA00022917"/>
    </source>
</evidence>
<name>A0A833GYT4_9LEPT</name>
<evidence type="ECO:0000256" key="3">
    <source>
        <dbReference type="ARBA" id="ARBA00022598"/>
    </source>
</evidence>
<evidence type="ECO:0000256" key="10">
    <source>
        <dbReference type="RuleBase" id="RU363036"/>
    </source>
</evidence>
<keyword evidence="7 10" id="KW-0030">Aminoacyl-tRNA synthetase</keyword>
<gene>
    <name evidence="11" type="primary">trpS</name>
    <name evidence="11" type="ORF">F9K24_17225</name>
</gene>
<evidence type="ECO:0000256" key="9">
    <source>
        <dbReference type="NCBIfam" id="TIGR00233"/>
    </source>
</evidence>
<dbReference type="FunFam" id="1.10.240.10:FF:000005">
    <property type="entry name" value="Tryptophan--tRNA ligase"/>
    <property type="match status" value="1"/>
</dbReference>
<comment type="similarity">
    <text evidence="1 10">Belongs to the class-I aminoacyl-tRNA synthetase family.</text>
</comment>
<keyword evidence="4 10" id="KW-0547">Nucleotide-binding</keyword>
<evidence type="ECO:0000256" key="1">
    <source>
        <dbReference type="ARBA" id="ARBA00005594"/>
    </source>
</evidence>
<dbReference type="GO" id="GO:0004830">
    <property type="term" value="F:tryptophan-tRNA ligase activity"/>
    <property type="evidence" value="ECO:0007669"/>
    <property type="project" value="UniProtKB-UniRule"/>
</dbReference>
<evidence type="ECO:0000256" key="4">
    <source>
        <dbReference type="ARBA" id="ARBA00022741"/>
    </source>
</evidence>
<sequence length="322" mass="36117">MRILSGIQPSGRPHLGNYFSMMKRMLEYQETSELFCFVASYHAMTTVEKGEDLARNIEGVVLDFLALGMDPNRSTFWVQSDVPEVTELTWILSMQITVPQLELAHSFKDKVAQGIIPSGGLFIYPILMAADILAFRSEKVPVGKDQKQHLEFTRDIARRFNNVYGDILTMPEADISEDVAVVPGLDGRKMSKSYKNTIDFFATEKDLKKAVSSIVTDSKGVDDVKEPEGPLYDIYSLFLDEDGRKALADRFRTPGTGYGHIKMDLLKAILEHFGEARERRAALEKDPDTVRDMLAAGAKKARAVAAPLLDEVRKATGLRYMR</sequence>
<dbReference type="InterPro" id="IPR050203">
    <property type="entry name" value="Trp-tRNA_synthetase"/>
</dbReference>
<keyword evidence="3 10" id="KW-0436">Ligase</keyword>
<evidence type="ECO:0000313" key="12">
    <source>
        <dbReference type="Proteomes" id="UP000460298"/>
    </source>
</evidence>
<dbReference type="EC" id="6.1.1.2" evidence="2 9"/>
<evidence type="ECO:0000256" key="7">
    <source>
        <dbReference type="ARBA" id="ARBA00023146"/>
    </source>
</evidence>
<evidence type="ECO:0000256" key="2">
    <source>
        <dbReference type="ARBA" id="ARBA00013161"/>
    </source>
</evidence>